<evidence type="ECO:0008006" key="3">
    <source>
        <dbReference type="Google" id="ProtNLM"/>
    </source>
</evidence>
<reference evidence="1 2" key="1">
    <citation type="submission" date="2013-07" db="EMBL/GenBank/DDBJ databases">
        <title>Comparative Genomic and Metabolomic Analysis of Twelve Strains of Pseudoalteromonas luteoviolacea.</title>
        <authorList>
            <person name="Vynne N.G."/>
            <person name="Mansson M."/>
            <person name="Gram L."/>
        </authorList>
    </citation>
    <scope>NUCLEOTIDE SEQUENCE [LARGE SCALE GENOMIC DNA]</scope>
    <source>
        <strain evidence="1 2">DSM 6061</strain>
    </source>
</reference>
<sequence>MNKVAIAGVAIAVSGAVGAQWYANKRADDVIAQQVGQFSEQTGFDVSYENVDYSLLSNTVTIEKMSFKSQETEQQLIDIESMSIEGYSANKVSPFTELVVKGMSLSSELANAPEASVLPSSLVSAKYDLVSSLSFDESNGDSQIKLAASAQNLLDFAVNFDMTNSQEAMNLQLEIDKLHKQGEMDLEAELQMQSKMLSAIQALQPKSFSFSLNNGGEFKSLVDELLQKNGLDHAQLQAMLASQLNAVPASDVNKEAVKAFVAGLNSFEVSMEFPAQTSLMQLGMQLQPLAADPQALEQFLKLKMVGK</sequence>
<dbReference type="EMBL" id="AUYB01000013">
    <property type="protein sequence ID" value="KZN47570.1"/>
    <property type="molecule type" value="Genomic_DNA"/>
</dbReference>
<dbReference type="AlphaFoldDB" id="A0A167CEI7"/>
<comment type="caution">
    <text evidence="1">The sequence shown here is derived from an EMBL/GenBank/DDBJ whole genome shotgun (WGS) entry which is preliminary data.</text>
</comment>
<keyword evidence="2" id="KW-1185">Reference proteome</keyword>
<accession>A0A167CEI7</accession>
<protein>
    <recommendedName>
        <fullName evidence="3">DUF945 domain-containing protein</fullName>
    </recommendedName>
</protein>
<evidence type="ECO:0000313" key="1">
    <source>
        <dbReference type="EMBL" id="KZN47570.1"/>
    </source>
</evidence>
<gene>
    <name evidence="1" type="ORF">N475_06730</name>
</gene>
<dbReference type="PATRIC" id="fig|1365250.3.peg.230"/>
<evidence type="ECO:0000313" key="2">
    <source>
        <dbReference type="Proteomes" id="UP000076643"/>
    </source>
</evidence>
<proteinExistence type="predicted"/>
<dbReference type="Proteomes" id="UP000076643">
    <property type="component" value="Unassembled WGS sequence"/>
</dbReference>
<name>A0A167CEI7_9GAMM</name>
<dbReference type="RefSeq" id="WP_063356705.1">
    <property type="nucleotide sequence ID" value="NZ_AQHB01000039.1"/>
</dbReference>
<organism evidence="1 2">
    <name type="scientific">Pseudoalteromonas luteoviolacea DSM 6061</name>
    <dbReference type="NCBI Taxonomy" id="1365250"/>
    <lineage>
        <taxon>Bacteria</taxon>
        <taxon>Pseudomonadati</taxon>
        <taxon>Pseudomonadota</taxon>
        <taxon>Gammaproteobacteria</taxon>
        <taxon>Alteromonadales</taxon>
        <taxon>Pseudoalteromonadaceae</taxon>
        <taxon>Pseudoalteromonas</taxon>
    </lineage>
</organism>